<dbReference type="EMBL" id="JAUKTV010000002">
    <property type="protein sequence ID" value="KAK0745218.1"/>
    <property type="molecule type" value="Genomic_DNA"/>
</dbReference>
<evidence type="ECO:0000256" key="3">
    <source>
        <dbReference type="SAM" id="Phobius"/>
    </source>
</evidence>
<comment type="caution">
    <text evidence="4">The sequence shown here is derived from an EMBL/GenBank/DDBJ whole genome shotgun (WGS) entry which is preliminary data.</text>
</comment>
<keyword evidence="3" id="KW-0812">Transmembrane</keyword>
<dbReference type="Pfam" id="PF12710">
    <property type="entry name" value="HAD"/>
    <property type="match status" value="1"/>
</dbReference>
<evidence type="ECO:0000313" key="4">
    <source>
        <dbReference type="EMBL" id="KAK0745218.1"/>
    </source>
</evidence>
<dbReference type="AlphaFoldDB" id="A0AA40ETD9"/>
<protein>
    <submittedName>
        <fullName evidence="4">2,3-diketo-5-methylthio-1-phosphopentane phosphatase</fullName>
    </submittedName>
</protein>
<organism evidence="4 5">
    <name type="scientific">Apiosordaria backusii</name>
    <dbReference type="NCBI Taxonomy" id="314023"/>
    <lineage>
        <taxon>Eukaryota</taxon>
        <taxon>Fungi</taxon>
        <taxon>Dikarya</taxon>
        <taxon>Ascomycota</taxon>
        <taxon>Pezizomycotina</taxon>
        <taxon>Sordariomycetes</taxon>
        <taxon>Sordariomycetidae</taxon>
        <taxon>Sordariales</taxon>
        <taxon>Lasiosphaeriaceae</taxon>
        <taxon>Apiosordaria</taxon>
    </lineage>
</organism>
<dbReference type="GO" id="GO:0016791">
    <property type="term" value="F:phosphatase activity"/>
    <property type="evidence" value="ECO:0007669"/>
    <property type="project" value="InterPro"/>
</dbReference>
<proteinExistence type="predicted"/>
<dbReference type="NCBIfam" id="TIGR01489">
    <property type="entry name" value="DKMTPPase-SF"/>
    <property type="match status" value="1"/>
</dbReference>
<dbReference type="Proteomes" id="UP001172159">
    <property type="component" value="Unassembled WGS sequence"/>
</dbReference>
<feature type="region of interest" description="Disordered" evidence="2">
    <location>
        <begin position="1"/>
        <end position="20"/>
    </location>
</feature>
<gene>
    <name evidence="4" type="ORF">B0T21DRAFT_280913</name>
</gene>
<keyword evidence="3" id="KW-1133">Transmembrane helix</keyword>
<evidence type="ECO:0000313" key="5">
    <source>
        <dbReference type="Proteomes" id="UP001172159"/>
    </source>
</evidence>
<name>A0AA40ETD9_9PEZI</name>
<feature type="transmembrane region" description="Helical" evidence="3">
    <location>
        <begin position="315"/>
        <end position="334"/>
    </location>
</feature>
<reference evidence="4" key="1">
    <citation type="submission" date="2023-06" db="EMBL/GenBank/DDBJ databases">
        <title>Genome-scale phylogeny and comparative genomics of the fungal order Sordariales.</title>
        <authorList>
            <consortium name="Lawrence Berkeley National Laboratory"/>
            <person name="Hensen N."/>
            <person name="Bonometti L."/>
            <person name="Westerberg I."/>
            <person name="Brannstrom I.O."/>
            <person name="Guillou S."/>
            <person name="Cros-Aarteil S."/>
            <person name="Calhoun S."/>
            <person name="Haridas S."/>
            <person name="Kuo A."/>
            <person name="Mondo S."/>
            <person name="Pangilinan J."/>
            <person name="Riley R."/>
            <person name="Labutti K."/>
            <person name="Andreopoulos B."/>
            <person name="Lipzen A."/>
            <person name="Chen C."/>
            <person name="Yanf M."/>
            <person name="Daum C."/>
            <person name="Ng V."/>
            <person name="Clum A."/>
            <person name="Steindorff A."/>
            <person name="Ohm R."/>
            <person name="Martin F."/>
            <person name="Silar P."/>
            <person name="Natvig D."/>
            <person name="Lalanne C."/>
            <person name="Gautier V."/>
            <person name="Ament-Velasquez S.L."/>
            <person name="Kruys A."/>
            <person name="Hutchinson M.I."/>
            <person name="Powell A.J."/>
            <person name="Barry K."/>
            <person name="Miller A.N."/>
            <person name="Grigoriev I.V."/>
            <person name="Debuchy R."/>
            <person name="Gladieux P."/>
            <person name="Thoren M.H."/>
            <person name="Johannesson H."/>
        </authorList>
    </citation>
    <scope>NUCLEOTIDE SEQUENCE</scope>
    <source>
        <strain evidence="4">CBS 540.89</strain>
    </source>
</reference>
<dbReference type="InterPro" id="IPR036412">
    <property type="entry name" value="HAD-like_sf"/>
</dbReference>
<keyword evidence="3" id="KW-0472">Membrane</keyword>
<dbReference type="NCBIfam" id="TIGR01488">
    <property type="entry name" value="HAD-SF-IB"/>
    <property type="match status" value="1"/>
</dbReference>
<evidence type="ECO:0000256" key="1">
    <source>
        <dbReference type="ARBA" id="ARBA00022801"/>
    </source>
</evidence>
<sequence>MPSAIPPPEVPASKMGDEVPTSNKKRKIVCFSDFDGTISLQDTGHILFNTFGCGPNKRELLDAQINSGERTFKDVLEEMWGSLNVPFEDGFELMSQQLEMDAGFTGFHRFCVEEKIPFHVISAGLKPVLRRVLDEFLGEEESAKIDIVANEADIKEDGSEWKPVWRHGESELGHDKAVSMKEARREVNREVAGKKLEGEEEEEEVPLIVFIGDGVSDLPAAREADVLFARKGLRLEGYCVEHGIKYLPFDSFADIQRKLEEILEEDEKKTGGKGKPARFNPRANMWRRVSSRNAVPRYVVMTPKEERVFCGLRLLVSWLLRLIILLGIGLVLLIRGSSRWRVP</sequence>
<dbReference type="SUPFAM" id="SSF56784">
    <property type="entry name" value="HAD-like"/>
    <property type="match status" value="1"/>
</dbReference>
<keyword evidence="5" id="KW-1185">Reference proteome</keyword>
<feature type="compositionally biased region" description="Pro residues" evidence="2">
    <location>
        <begin position="1"/>
        <end position="10"/>
    </location>
</feature>
<dbReference type="InterPro" id="IPR006384">
    <property type="entry name" value="HAD_hydro_PyrdxlP_Pase-like"/>
</dbReference>
<dbReference type="PANTHER" id="PTHR28181:SF2">
    <property type="entry name" value="PHOSPHORIC MONOESTER HYDROLASE"/>
    <property type="match status" value="1"/>
</dbReference>
<accession>A0AA40ETD9</accession>
<dbReference type="PANTHER" id="PTHR28181">
    <property type="entry name" value="UPF0655 PROTEIN YCR015C"/>
    <property type="match status" value="1"/>
</dbReference>
<evidence type="ECO:0000256" key="2">
    <source>
        <dbReference type="SAM" id="MobiDB-lite"/>
    </source>
</evidence>
<dbReference type="InterPro" id="IPR050849">
    <property type="entry name" value="HAD-like_hydrolase_phosphatase"/>
</dbReference>
<dbReference type="Gene3D" id="3.40.50.1000">
    <property type="entry name" value="HAD superfamily/HAD-like"/>
    <property type="match status" value="1"/>
</dbReference>
<keyword evidence="1" id="KW-0378">Hydrolase</keyword>
<dbReference type="InterPro" id="IPR023214">
    <property type="entry name" value="HAD_sf"/>
</dbReference>
<dbReference type="Gene3D" id="3.90.1470.20">
    <property type="match status" value="1"/>
</dbReference>